<reference evidence="5" key="1">
    <citation type="journal article" date="2019" name="bioRxiv">
        <title>The Genome of the Zebra Mussel, Dreissena polymorpha: A Resource for Invasive Species Research.</title>
        <authorList>
            <person name="McCartney M.A."/>
            <person name="Auch B."/>
            <person name="Kono T."/>
            <person name="Mallez S."/>
            <person name="Zhang Y."/>
            <person name="Obille A."/>
            <person name="Becker A."/>
            <person name="Abrahante J.E."/>
            <person name="Garbe J."/>
            <person name="Badalamenti J.P."/>
            <person name="Herman A."/>
            <person name="Mangelson H."/>
            <person name="Liachko I."/>
            <person name="Sullivan S."/>
            <person name="Sone E.D."/>
            <person name="Koren S."/>
            <person name="Silverstein K.A.T."/>
            <person name="Beckman K.B."/>
            <person name="Gohl D.M."/>
        </authorList>
    </citation>
    <scope>NUCLEOTIDE SEQUENCE</scope>
    <source>
        <strain evidence="5">Duluth1</strain>
        <tissue evidence="5">Whole animal</tissue>
    </source>
</reference>
<dbReference type="Pfam" id="PF00431">
    <property type="entry name" value="CUB"/>
    <property type="match status" value="1"/>
</dbReference>
<keyword evidence="6" id="KW-1185">Reference proteome</keyword>
<evidence type="ECO:0000256" key="1">
    <source>
        <dbReference type="ARBA" id="ARBA00022737"/>
    </source>
</evidence>
<evidence type="ECO:0000256" key="3">
    <source>
        <dbReference type="PROSITE-ProRule" id="PRU00059"/>
    </source>
</evidence>
<gene>
    <name evidence="5" type="ORF">DPMN_191596</name>
</gene>
<feature type="domain" description="CUB" evidence="4">
    <location>
        <begin position="1"/>
        <end position="78"/>
    </location>
</feature>
<dbReference type="PROSITE" id="PS01180">
    <property type="entry name" value="CUB"/>
    <property type="match status" value="1"/>
</dbReference>
<dbReference type="PANTHER" id="PTHR24251:SF37">
    <property type="entry name" value="CUB DOMAIN-CONTAINING PROTEIN"/>
    <property type="match status" value="1"/>
</dbReference>
<dbReference type="Proteomes" id="UP000828390">
    <property type="component" value="Unassembled WGS sequence"/>
</dbReference>
<comment type="caution">
    <text evidence="5">The sequence shown here is derived from an EMBL/GenBank/DDBJ whole genome shotgun (WGS) entry which is preliminary data.</text>
</comment>
<accession>A0A9D3Y4P8</accession>
<evidence type="ECO:0000256" key="2">
    <source>
        <dbReference type="ARBA" id="ARBA00023157"/>
    </source>
</evidence>
<keyword evidence="2" id="KW-1015">Disulfide bond</keyword>
<dbReference type="InterPro" id="IPR000859">
    <property type="entry name" value="CUB_dom"/>
</dbReference>
<dbReference type="CDD" id="cd00041">
    <property type="entry name" value="CUB"/>
    <property type="match status" value="1"/>
</dbReference>
<evidence type="ECO:0000313" key="6">
    <source>
        <dbReference type="Proteomes" id="UP000828390"/>
    </source>
</evidence>
<evidence type="ECO:0000313" key="5">
    <source>
        <dbReference type="EMBL" id="KAH3692240.1"/>
    </source>
</evidence>
<dbReference type="Gene3D" id="2.60.120.290">
    <property type="entry name" value="Spermadhesin, CUB domain"/>
    <property type="match status" value="1"/>
</dbReference>
<dbReference type="PANTHER" id="PTHR24251">
    <property type="entry name" value="OVOCHYMASE-RELATED"/>
    <property type="match status" value="1"/>
</dbReference>
<evidence type="ECO:0000259" key="4">
    <source>
        <dbReference type="PROSITE" id="PS01180"/>
    </source>
</evidence>
<dbReference type="AlphaFoldDB" id="A0A9D3Y4P8"/>
<proteinExistence type="predicted"/>
<dbReference type="InterPro" id="IPR035914">
    <property type="entry name" value="Sperma_CUB_dom_sf"/>
</dbReference>
<keyword evidence="1" id="KW-0677">Repeat</keyword>
<dbReference type="EMBL" id="JAIWYP010000024">
    <property type="protein sequence ID" value="KAH3692240.1"/>
    <property type="molecule type" value="Genomic_DNA"/>
</dbReference>
<reference evidence="5" key="2">
    <citation type="submission" date="2020-11" db="EMBL/GenBank/DDBJ databases">
        <authorList>
            <person name="McCartney M.A."/>
            <person name="Auch B."/>
            <person name="Kono T."/>
            <person name="Mallez S."/>
            <person name="Becker A."/>
            <person name="Gohl D.M."/>
            <person name="Silverstein K.A.T."/>
            <person name="Koren S."/>
            <person name="Bechman K.B."/>
            <person name="Herman A."/>
            <person name="Abrahante J.E."/>
            <person name="Garbe J."/>
        </authorList>
    </citation>
    <scope>NUCLEOTIDE SEQUENCE</scope>
    <source>
        <strain evidence="5">Duluth1</strain>
        <tissue evidence="5">Whole animal</tissue>
    </source>
</reference>
<comment type="caution">
    <text evidence="3">Lacks conserved residue(s) required for the propagation of feature annotation.</text>
</comment>
<protein>
    <recommendedName>
        <fullName evidence="4">CUB domain-containing protein</fullName>
    </recommendedName>
</protein>
<organism evidence="5 6">
    <name type="scientific">Dreissena polymorpha</name>
    <name type="common">Zebra mussel</name>
    <name type="synonym">Mytilus polymorpha</name>
    <dbReference type="NCBI Taxonomy" id="45954"/>
    <lineage>
        <taxon>Eukaryota</taxon>
        <taxon>Metazoa</taxon>
        <taxon>Spiralia</taxon>
        <taxon>Lophotrochozoa</taxon>
        <taxon>Mollusca</taxon>
        <taxon>Bivalvia</taxon>
        <taxon>Autobranchia</taxon>
        <taxon>Heteroconchia</taxon>
        <taxon>Euheterodonta</taxon>
        <taxon>Imparidentia</taxon>
        <taxon>Neoheterodontei</taxon>
        <taxon>Myida</taxon>
        <taxon>Dreissenoidea</taxon>
        <taxon>Dreissenidae</taxon>
        <taxon>Dreissena</taxon>
    </lineage>
</organism>
<sequence>MFQVTFTDFAMEPQKNNKCIYDYLEIFNGPTFSSPSIGKFCGTAPPIGFKSQLNSVLIVFSTDSGTNATGFRMTYTQECPLGSYGVNCFRQCHCRVGACDRVTGACGNGGCKDEWKGIACNETFVGRLPSRKLQRKLFQAMPLPLGPMRRCYG</sequence>
<dbReference type="SUPFAM" id="SSF49854">
    <property type="entry name" value="Spermadhesin, CUB domain"/>
    <property type="match status" value="1"/>
</dbReference>
<name>A0A9D3Y4P8_DREPO</name>
<dbReference type="SMART" id="SM00042">
    <property type="entry name" value="CUB"/>
    <property type="match status" value="1"/>
</dbReference>